<dbReference type="Gene3D" id="3.40.50.300">
    <property type="entry name" value="P-loop containing nucleotide triphosphate hydrolases"/>
    <property type="match status" value="2"/>
</dbReference>
<dbReference type="InterPro" id="IPR027417">
    <property type="entry name" value="P-loop_NTPase"/>
</dbReference>
<feature type="domain" description="Dynamin N-terminal" evidence="6">
    <location>
        <begin position="368"/>
        <end position="611"/>
    </location>
</feature>
<dbReference type="EMBL" id="BFAV01000172">
    <property type="protein sequence ID" value="GBF35506.1"/>
    <property type="molecule type" value="Genomic_DNA"/>
</dbReference>
<accession>A0A2L2XME6</accession>
<dbReference type="GO" id="GO:0016020">
    <property type="term" value="C:membrane"/>
    <property type="evidence" value="ECO:0007669"/>
    <property type="project" value="UniProtKB-SubCell"/>
</dbReference>
<evidence type="ECO:0000259" key="6">
    <source>
        <dbReference type="Pfam" id="PF00350"/>
    </source>
</evidence>
<dbReference type="GO" id="GO:0003924">
    <property type="term" value="F:GTPase activity"/>
    <property type="evidence" value="ECO:0007669"/>
    <property type="project" value="InterPro"/>
</dbReference>
<evidence type="ECO:0000256" key="4">
    <source>
        <dbReference type="ARBA" id="ARBA00023134"/>
    </source>
</evidence>
<evidence type="ECO:0000256" key="1">
    <source>
        <dbReference type="ARBA" id="ARBA00004370"/>
    </source>
</evidence>
<dbReference type="OrthoDB" id="9816479at2"/>
<dbReference type="GO" id="GO:0005525">
    <property type="term" value="F:GTP binding"/>
    <property type="evidence" value="ECO:0007669"/>
    <property type="project" value="UniProtKB-KW"/>
</dbReference>
<sequence length="761" mass="84290">MEDVYKLINQARELGRFWSDIRLPEVIFMGPVNSGKSTLINGLLQSEICPVDASPCTFIPIRLTAGSAFYAEAHLRGKTRRIMDKRQLADLVRRKAPGKVTGSIEIRHTADILNWCSLVDAPGSGLSTETDRLLDKLVAGSPAEIIFLLHQRGMDSSIHSYLNGIRKLIQSGNINISFWINANTGLSDGSTLRETVASLRQLLPGRSGVQLISTKDHKSIELLSLYIKTSMAGRMLKQIEKQLRSMDGSLPVRLGKITGIKDDGEFLRQFWDLHQDARQLLLAREAISSLPGAGGRIHWLLNDNARRLVLLDVPSGAALKQRGKHSGQPLKMEQLIKEMAGDSILNKIIPAPGLKDLAEKINNRKCVIEVVGTFSSGKTTFLNALLGESILPTGDKATTSSTVVIAYGSEKKAVVRSLLQPVFNPVRKKDGKYVPDAREMKALQSLINDKEFFSVVADVEIAVEKSFHRIPKDELAAALEDTLSQLSREKKAGSAGKIASLLPGFISKKAPSRENPPLMAVRLTLSNPLRFVFDLDNPGQRERYVKITSPPYSFIIENVEVFHPSMPLRKAYLVDTPGWDSPDNPRDVKKPVFSHRADIRLHFLHGKHLASDVRDPPESSLPEVYYVINFADTLNQLEREKASLFIRIKLPAQSGKQPLPYPRVYMISALEALRGGDEGFSRLVRQLARGVEDRHLRMLRETGEQLGSMLGEALERCSSGRTGSGDSRNAAKIKKYLEELKSLSKTSNMPGGNKLWKTPGC</sequence>
<evidence type="ECO:0000256" key="3">
    <source>
        <dbReference type="ARBA" id="ARBA00022801"/>
    </source>
</evidence>
<dbReference type="AlphaFoldDB" id="A0A2L2XME6"/>
<name>A0A2L2XME6_9FIRM</name>
<evidence type="ECO:0000256" key="5">
    <source>
        <dbReference type="ARBA" id="ARBA00023136"/>
    </source>
</evidence>
<dbReference type="Proteomes" id="UP000239549">
    <property type="component" value="Unassembled WGS sequence"/>
</dbReference>
<proteinExistence type="predicted"/>
<comment type="caution">
    <text evidence="7">The sequence shown here is derived from an EMBL/GenBank/DDBJ whole genome shotgun (WGS) entry which is preliminary data.</text>
</comment>
<organism evidence="7 8">
    <name type="scientific">Desulfocucumis palustris</name>
    <dbReference type="NCBI Taxonomy" id="1898651"/>
    <lineage>
        <taxon>Bacteria</taxon>
        <taxon>Bacillati</taxon>
        <taxon>Bacillota</taxon>
        <taxon>Clostridia</taxon>
        <taxon>Eubacteriales</taxon>
        <taxon>Desulfocucumaceae</taxon>
        <taxon>Desulfocucumis</taxon>
    </lineage>
</organism>
<evidence type="ECO:0000256" key="2">
    <source>
        <dbReference type="ARBA" id="ARBA00022741"/>
    </source>
</evidence>
<dbReference type="RefSeq" id="WP_104373573.1">
    <property type="nucleotide sequence ID" value="NZ_BFAV01000172.1"/>
</dbReference>
<dbReference type="PANTHER" id="PTHR10465">
    <property type="entry name" value="TRANSMEMBRANE GTPASE FZO1"/>
    <property type="match status" value="1"/>
</dbReference>
<keyword evidence="3" id="KW-0378">Hydrolase</keyword>
<protein>
    <recommendedName>
        <fullName evidence="6">Dynamin N-terminal domain-containing protein</fullName>
    </recommendedName>
</protein>
<reference evidence="8" key="1">
    <citation type="submission" date="2018-02" db="EMBL/GenBank/DDBJ databases">
        <title>Genome sequence of Desulfocucumis palustris strain NAW-5.</title>
        <authorList>
            <person name="Watanabe M."/>
            <person name="Kojima H."/>
            <person name="Fukui M."/>
        </authorList>
    </citation>
    <scope>NUCLEOTIDE SEQUENCE [LARGE SCALE GENOMIC DNA]</scope>
    <source>
        <strain evidence="8">NAW-5</strain>
    </source>
</reference>
<keyword evidence="5" id="KW-0472">Membrane</keyword>
<dbReference type="InterPro" id="IPR027094">
    <property type="entry name" value="Mitofusin_fam"/>
</dbReference>
<comment type="subcellular location">
    <subcellularLocation>
        <location evidence="1">Membrane</location>
    </subcellularLocation>
</comment>
<evidence type="ECO:0000313" key="8">
    <source>
        <dbReference type="Proteomes" id="UP000239549"/>
    </source>
</evidence>
<gene>
    <name evidence="7" type="ORF">DCCM_4635</name>
</gene>
<dbReference type="PANTHER" id="PTHR10465:SF0">
    <property type="entry name" value="SARCALUMENIN"/>
    <property type="match status" value="1"/>
</dbReference>
<evidence type="ECO:0000313" key="7">
    <source>
        <dbReference type="EMBL" id="GBF35506.1"/>
    </source>
</evidence>
<keyword evidence="4" id="KW-0342">GTP-binding</keyword>
<feature type="domain" description="Dynamin N-terminal" evidence="6">
    <location>
        <begin position="26"/>
        <end position="150"/>
    </location>
</feature>
<dbReference type="SUPFAM" id="SSF52540">
    <property type="entry name" value="P-loop containing nucleoside triphosphate hydrolases"/>
    <property type="match status" value="2"/>
</dbReference>
<keyword evidence="8" id="KW-1185">Reference proteome</keyword>
<dbReference type="Pfam" id="PF00350">
    <property type="entry name" value="Dynamin_N"/>
    <property type="match status" value="2"/>
</dbReference>
<dbReference type="InterPro" id="IPR045063">
    <property type="entry name" value="Dynamin_N"/>
</dbReference>
<keyword evidence="2" id="KW-0547">Nucleotide-binding</keyword>